<dbReference type="PANTHER" id="PTHR37984">
    <property type="entry name" value="PROTEIN CBG26694"/>
    <property type="match status" value="1"/>
</dbReference>
<sequence length="249" mass="28509">LKALKRMSVLKNKKDVRSFLGMASYLRSYIPKYAEITEPLRVLTLRTATFKWTMPERKAVKSVIKELEKGICLEHVRDNANLHLFTDASDVGVGGALVQFEKDDVELKKPGVICFVSKSLTKQEAKHTTTAKEAYAIFYCISKCEYYLRGREFTLHTDHQNLLYVKTTSSAKVGRWRTYLSDFTFKTVHIKGELNKLADALSRVGHVVDETVPVIPNHEHEAELLKWRRLNIEARGTPMKPSKKCPVIR</sequence>
<keyword evidence="2" id="KW-0548">Nucleotidyltransferase</keyword>
<proteinExistence type="predicted"/>
<keyword evidence="1" id="KW-0808">Transferase</keyword>
<organism evidence="8 9">
    <name type="scientific">Aduncisulcus paluster</name>
    <dbReference type="NCBI Taxonomy" id="2918883"/>
    <lineage>
        <taxon>Eukaryota</taxon>
        <taxon>Metamonada</taxon>
        <taxon>Carpediemonas-like organisms</taxon>
        <taxon>Aduncisulcus</taxon>
    </lineage>
</organism>
<dbReference type="PANTHER" id="PTHR37984:SF5">
    <property type="entry name" value="PROTEIN NYNRIN-LIKE"/>
    <property type="match status" value="1"/>
</dbReference>
<evidence type="ECO:0000256" key="5">
    <source>
        <dbReference type="ARBA" id="ARBA00022801"/>
    </source>
</evidence>
<dbReference type="InterPro" id="IPR043128">
    <property type="entry name" value="Rev_trsase/Diguanyl_cyclase"/>
</dbReference>
<evidence type="ECO:0000256" key="4">
    <source>
        <dbReference type="ARBA" id="ARBA00022759"/>
    </source>
</evidence>
<dbReference type="Gene3D" id="3.30.70.270">
    <property type="match status" value="1"/>
</dbReference>
<dbReference type="Proteomes" id="UP001057375">
    <property type="component" value="Unassembled WGS sequence"/>
</dbReference>
<accession>A0ABQ5KHT6</accession>
<dbReference type="SUPFAM" id="SSF56672">
    <property type="entry name" value="DNA/RNA polymerases"/>
    <property type="match status" value="1"/>
</dbReference>
<evidence type="ECO:0000313" key="8">
    <source>
        <dbReference type="EMBL" id="GKT32090.1"/>
    </source>
</evidence>
<gene>
    <name evidence="8" type="ORF">ADUPG1_002204</name>
</gene>
<dbReference type="Pfam" id="PF17917">
    <property type="entry name" value="RT_RNaseH"/>
    <property type="match status" value="1"/>
</dbReference>
<dbReference type="InterPro" id="IPR050951">
    <property type="entry name" value="Retrovirus_Pol_polyprotein"/>
</dbReference>
<reference evidence="8" key="1">
    <citation type="submission" date="2022-03" db="EMBL/GenBank/DDBJ databases">
        <title>Draft genome sequence of Aduncisulcus paluster, a free-living microaerophilic Fornicata.</title>
        <authorList>
            <person name="Yuyama I."/>
            <person name="Kume K."/>
            <person name="Tamura T."/>
            <person name="Inagaki Y."/>
            <person name="Hashimoto T."/>
        </authorList>
    </citation>
    <scope>NUCLEOTIDE SEQUENCE</scope>
    <source>
        <strain evidence="8">NY0171</strain>
    </source>
</reference>
<dbReference type="EMBL" id="BQXS01002442">
    <property type="protein sequence ID" value="GKT32090.1"/>
    <property type="molecule type" value="Genomic_DNA"/>
</dbReference>
<keyword evidence="3" id="KW-0540">Nuclease</keyword>
<evidence type="ECO:0000256" key="1">
    <source>
        <dbReference type="ARBA" id="ARBA00022679"/>
    </source>
</evidence>
<feature type="non-terminal residue" evidence="8">
    <location>
        <position position="249"/>
    </location>
</feature>
<keyword evidence="9" id="KW-1185">Reference proteome</keyword>
<feature type="domain" description="Reverse transcriptase RNase H-like" evidence="7">
    <location>
        <begin position="79"/>
        <end position="183"/>
    </location>
</feature>
<keyword evidence="6" id="KW-0695">RNA-directed DNA polymerase</keyword>
<evidence type="ECO:0000259" key="7">
    <source>
        <dbReference type="Pfam" id="PF17917"/>
    </source>
</evidence>
<keyword evidence="4" id="KW-0255">Endonuclease</keyword>
<evidence type="ECO:0000256" key="2">
    <source>
        <dbReference type="ARBA" id="ARBA00022695"/>
    </source>
</evidence>
<comment type="caution">
    <text evidence="8">The sequence shown here is derived from an EMBL/GenBank/DDBJ whole genome shotgun (WGS) entry which is preliminary data.</text>
</comment>
<dbReference type="InterPro" id="IPR041373">
    <property type="entry name" value="RT_RNaseH"/>
</dbReference>
<keyword evidence="5" id="KW-0378">Hydrolase</keyword>
<evidence type="ECO:0000256" key="6">
    <source>
        <dbReference type="ARBA" id="ARBA00022918"/>
    </source>
</evidence>
<dbReference type="CDD" id="cd09274">
    <property type="entry name" value="RNase_HI_RT_Ty3"/>
    <property type="match status" value="1"/>
</dbReference>
<evidence type="ECO:0000256" key="3">
    <source>
        <dbReference type="ARBA" id="ARBA00022722"/>
    </source>
</evidence>
<name>A0ABQ5KHT6_9EUKA</name>
<protein>
    <recommendedName>
        <fullName evidence="7">Reverse transcriptase RNase H-like domain-containing protein</fullName>
    </recommendedName>
</protein>
<evidence type="ECO:0000313" key="9">
    <source>
        <dbReference type="Proteomes" id="UP001057375"/>
    </source>
</evidence>
<feature type="non-terminal residue" evidence="8">
    <location>
        <position position="1"/>
    </location>
</feature>
<dbReference type="InterPro" id="IPR043502">
    <property type="entry name" value="DNA/RNA_pol_sf"/>
</dbReference>